<dbReference type="EMBL" id="MKHE01000034">
    <property type="protein sequence ID" value="OWJ99227.1"/>
    <property type="molecule type" value="Genomic_DNA"/>
</dbReference>
<organism evidence="1 2">
    <name type="scientific">Cervus elaphus hippelaphus</name>
    <name type="common">European red deer</name>
    <dbReference type="NCBI Taxonomy" id="46360"/>
    <lineage>
        <taxon>Eukaryota</taxon>
        <taxon>Metazoa</taxon>
        <taxon>Chordata</taxon>
        <taxon>Craniata</taxon>
        <taxon>Vertebrata</taxon>
        <taxon>Euteleostomi</taxon>
        <taxon>Mammalia</taxon>
        <taxon>Eutheria</taxon>
        <taxon>Laurasiatheria</taxon>
        <taxon>Artiodactyla</taxon>
        <taxon>Ruminantia</taxon>
        <taxon>Pecora</taxon>
        <taxon>Cervidae</taxon>
        <taxon>Cervinae</taxon>
        <taxon>Cervus</taxon>
    </lineage>
</organism>
<evidence type="ECO:0000313" key="2">
    <source>
        <dbReference type="Proteomes" id="UP000242450"/>
    </source>
</evidence>
<sequence>MAGAFLIPILLPIHVPQPWRPPEFKAATSQPHFTSFPCWLCENLEGPTVRPVAIIGSAASISLVPYLIVQLSSETGGTGSR</sequence>
<reference evidence="1 2" key="1">
    <citation type="journal article" date="2018" name="Mol. Genet. Genomics">
        <title>The red deer Cervus elaphus genome CerEla1.0: sequencing, annotating, genes, and chromosomes.</title>
        <authorList>
            <person name="Bana N.A."/>
            <person name="Nyiri A."/>
            <person name="Nagy J."/>
            <person name="Frank K."/>
            <person name="Nagy T."/>
            <person name="Steger V."/>
            <person name="Schiller M."/>
            <person name="Lakatos P."/>
            <person name="Sugar L."/>
            <person name="Horn P."/>
            <person name="Barta E."/>
            <person name="Orosz L."/>
        </authorList>
    </citation>
    <scope>NUCLEOTIDE SEQUENCE [LARGE SCALE GENOMIC DNA]</scope>
    <source>
        <strain evidence="1">Hungarian</strain>
    </source>
</reference>
<dbReference type="AlphaFoldDB" id="A0A212BZQ1"/>
<dbReference type="Proteomes" id="UP000242450">
    <property type="component" value="Chromosome X"/>
</dbReference>
<gene>
    <name evidence="1" type="ORF">Celaphus_00010113</name>
</gene>
<name>A0A212BZQ1_CEREH</name>
<comment type="caution">
    <text evidence="1">The sequence shown here is derived from an EMBL/GenBank/DDBJ whole genome shotgun (WGS) entry which is preliminary data.</text>
</comment>
<proteinExistence type="predicted"/>
<accession>A0A212BZQ1</accession>
<evidence type="ECO:0000313" key="1">
    <source>
        <dbReference type="EMBL" id="OWJ99227.1"/>
    </source>
</evidence>
<protein>
    <submittedName>
        <fullName evidence="1">Uncharacterized protein</fullName>
    </submittedName>
</protein>
<keyword evidence="2" id="KW-1185">Reference proteome</keyword>